<feature type="region of interest" description="Disordered" evidence="1">
    <location>
        <begin position="69"/>
        <end position="118"/>
    </location>
</feature>
<comment type="caution">
    <text evidence="2">The sequence shown here is derived from an EMBL/GenBank/DDBJ whole genome shotgun (WGS) entry which is preliminary data.</text>
</comment>
<accession>A0ABQ9U3H0</accession>
<reference evidence="2 3" key="1">
    <citation type="submission" date="2023-05" db="EMBL/GenBank/DDBJ databases">
        <title>B98-5 Cell Line De Novo Hybrid Assembly: An Optical Mapping Approach.</title>
        <authorList>
            <person name="Kananen K."/>
            <person name="Auerbach J.A."/>
            <person name="Kautto E."/>
            <person name="Blachly J.S."/>
        </authorList>
    </citation>
    <scope>NUCLEOTIDE SEQUENCE [LARGE SCALE GENOMIC DNA]</scope>
    <source>
        <strain evidence="2">B95-8</strain>
        <tissue evidence="2">Cell line</tissue>
    </source>
</reference>
<feature type="non-terminal residue" evidence="2">
    <location>
        <position position="118"/>
    </location>
</feature>
<dbReference type="Proteomes" id="UP001266305">
    <property type="component" value="Unassembled WGS sequence"/>
</dbReference>
<evidence type="ECO:0000313" key="3">
    <source>
        <dbReference type="Proteomes" id="UP001266305"/>
    </source>
</evidence>
<dbReference type="EMBL" id="JASSZA010000016">
    <property type="protein sequence ID" value="KAK2090892.1"/>
    <property type="molecule type" value="Genomic_DNA"/>
</dbReference>
<protein>
    <submittedName>
        <fullName evidence="2">Uncharacterized protein</fullName>
    </submittedName>
</protein>
<sequence>MRPACRLPSCPGARSFHQLRLSFNNLVKRNDTVSHSHWLVLTEHLMGGSPFLAGLPFISQSRRLGQDFPTRQHATATVPTPPCNMRKVRKRQPRTAGLHALPSGSPGSAGLLRASPGL</sequence>
<name>A0ABQ9U3H0_SAGOE</name>
<keyword evidence="3" id="KW-1185">Reference proteome</keyword>
<organism evidence="2 3">
    <name type="scientific">Saguinus oedipus</name>
    <name type="common">Cotton-top tamarin</name>
    <name type="synonym">Oedipomidas oedipus</name>
    <dbReference type="NCBI Taxonomy" id="9490"/>
    <lineage>
        <taxon>Eukaryota</taxon>
        <taxon>Metazoa</taxon>
        <taxon>Chordata</taxon>
        <taxon>Craniata</taxon>
        <taxon>Vertebrata</taxon>
        <taxon>Euteleostomi</taxon>
        <taxon>Mammalia</taxon>
        <taxon>Eutheria</taxon>
        <taxon>Euarchontoglires</taxon>
        <taxon>Primates</taxon>
        <taxon>Haplorrhini</taxon>
        <taxon>Platyrrhini</taxon>
        <taxon>Cebidae</taxon>
        <taxon>Callitrichinae</taxon>
        <taxon>Saguinus</taxon>
    </lineage>
</organism>
<gene>
    <name evidence="2" type="ORF">P7K49_030176</name>
</gene>
<proteinExistence type="predicted"/>
<evidence type="ECO:0000313" key="2">
    <source>
        <dbReference type="EMBL" id="KAK2090892.1"/>
    </source>
</evidence>
<evidence type="ECO:0000256" key="1">
    <source>
        <dbReference type="SAM" id="MobiDB-lite"/>
    </source>
</evidence>